<dbReference type="InterPro" id="IPR036397">
    <property type="entry name" value="RNaseH_sf"/>
</dbReference>
<evidence type="ECO:0000313" key="1">
    <source>
        <dbReference type="EMBL" id="ETV90120.1"/>
    </source>
</evidence>
<dbReference type="GeneID" id="20092098"/>
<feature type="non-terminal residue" evidence="1">
    <location>
        <position position="75"/>
    </location>
</feature>
<dbReference type="PANTHER" id="PTHR47169:SF2">
    <property type="entry name" value="OS01G0541250 PROTEIN"/>
    <property type="match status" value="1"/>
</dbReference>
<name>A0A024T7W2_9STRA</name>
<accession>A0A024T7W2</accession>
<gene>
    <name evidence="1" type="ORF">H310_15048</name>
</gene>
<dbReference type="VEuPathDB" id="FungiDB:H310_15048"/>
<sequence length="75" mass="8590">MSEALKILKSTLHDAFMAGVLVRKHSSLKPLLTDTNKEARKKYALSFTNVSSGKVTFDSMVDRVFLDEKWFILRK</sequence>
<organism evidence="1">
    <name type="scientific">Aphanomyces invadans</name>
    <dbReference type="NCBI Taxonomy" id="157072"/>
    <lineage>
        <taxon>Eukaryota</taxon>
        <taxon>Sar</taxon>
        <taxon>Stramenopiles</taxon>
        <taxon>Oomycota</taxon>
        <taxon>Saprolegniomycetes</taxon>
        <taxon>Saprolegniales</taxon>
        <taxon>Verrucalvaceae</taxon>
        <taxon>Aphanomyces</taxon>
    </lineage>
</organism>
<dbReference type="PANTHER" id="PTHR47169">
    <property type="entry name" value="OS01G0541250 PROTEIN"/>
    <property type="match status" value="1"/>
</dbReference>
<reference evidence="1" key="1">
    <citation type="submission" date="2013-12" db="EMBL/GenBank/DDBJ databases">
        <title>The Genome Sequence of Aphanomyces invadans NJM9701.</title>
        <authorList>
            <consortium name="The Broad Institute Genomics Platform"/>
            <person name="Russ C."/>
            <person name="Tyler B."/>
            <person name="van West P."/>
            <person name="Dieguez-Uribeondo J."/>
            <person name="Young S.K."/>
            <person name="Zeng Q."/>
            <person name="Gargeya S."/>
            <person name="Fitzgerald M."/>
            <person name="Abouelleil A."/>
            <person name="Alvarado L."/>
            <person name="Chapman S.B."/>
            <person name="Gainer-Dewar J."/>
            <person name="Goldberg J."/>
            <person name="Griggs A."/>
            <person name="Gujja S."/>
            <person name="Hansen M."/>
            <person name="Howarth C."/>
            <person name="Imamovic A."/>
            <person name="Ireland A."/>
            <person name="Larimer J."/>
            <person name="McCowan C."/>
            <person name="Murphy C."/>
            <person name="Pearson M."/>
            <person name="Poon T.W."/>
            <person name="Priest M."/>
            <person name="Roberts A."/>
            <person name="Saif S."/>
            <person name="Shea T."/>
            <person name="Sykes S."/>
            <person name="Wortman J."/>
            <person name="Nusbaum C."/>
            <person name="Birren B."/>
        </authorList>
    </citation>
    <scope>NUCLEOTIDE SEQUENCE [LARGE SCALE GENOMIC DNA]</scope>
    <source>
        <strain evidence="1">NJM9701</strain>
    </source>
</reference>
<dbReference type="GO" id="GO:0003676">
    <property type="term" value="F:nucleic acid binding"/>
    <property type="evidence" value="ECO:0007669"/>
    <property type="project" value="InterPro"/>
</dbReference>
<dbReference type="EMBL" id="KI914098">
    <property type="protein sequence ID" value="ETV90120.1"/>
    <property type="molecule type" value="Genomic_DNA"/>
</dbReference>
<proteinExistence type="predicted"/>
<dbReference type="Gene3D" id="3.30.420.10">
    <property type="entry name" value="Ribonuclease H-like superfamily/Ribonuclease H"/>
    <property type="match status" value="1"/>
</dbReference>
<protein>
    <submittedName>
        <fullName evidence="1">Uncharacterized protein</fullName>
    </submittedName>
</protein>
<dbReference type="AlphaFoldDB" id="A0A024T7W2"/>
<dbReference type="RefSeq" id="XP_008881248.1">
    <property type="nucleotide sequence ID" value="XM_008883026.1"/>
</dbReference>